<protein>
    <recommendedName>
        <fullName evidence="4">Cyclin-dependent kinases regulatory subunit</fullName>
    </recommendedName>
</protein>
<dbReference type="GO" id="GO:0016538">
    <property type="term" value="F:cyclin-dependent protein serine/threonine kinase regulator activity"/>
    <property type="evidence" value="ECO:0007669"/>
    <property type="project" value="InterPro"/>
</dbReference>
<dbReference type="Gene3D" id="3.30.170.10">
    <property type="entry name" value="Cyclin-dependent kinase, regulatory subunit"/>
    <property type="match status" value="1"/>
</dbReference>
<dbReference type="InterPro" id="IPR036858">
    <property type="entry name" value="Cyclin-dep_kinase_reg-sub_sf"/>
</dbReference>
<dbReference type="Proteomes" id="UP000092445">
    <property type="component" value="Unassembled WGS sequence"/>
</dbReference>
<dbReference type="GO" id="GO:0051301">
    <property type="term" value="P:cell division"/>
    <property type="evidence" value="ECO:0007669"/>
    <property type="project" value="UniProtKB-UniRule"/>
</dbReference>
<comment type="similarity">
    <text evidence="1 4">Belongs to the CKS family.</text>
</comment>
<keyword evidence="6" id="KW-1185">Reference proteome</keyword>
<organism evidence="5 6">
    <name type="scientific">Glossina pallidipes</name>
    <name type="common">Tsetse fly</name>
    <dbReference type="NCBI Taxonomy" id="7398"/>
    <lineage>
        <taxon>Eukaryota</taxon>
        <taxon>Metazoa</taxon>
        <taxon>Ecdysozoa</taxon>
        <taxon>Arthropoda</taxon>
        <taxon>Hexapoda</taxon>
        <taxon>Insecta</taxon>
        <taxon>Pterygota</taxon>
        <taxon>Neoptera</taxon>
        <taxon>Endopterygota</taxon>
        <taxon>Diptera</taxon>
        <taxon>Brachycera</taxon>
        <taxon>Muscomorpha</taxon>
        <taxon>Hippoboscoidea</taxon>
        <taxon>Glossinidae</taxon>
        <taxon>Glossina</taxon>
    </lineage>
</organism>
<keyword evidence="3 4" id="KW-0131">Cell cycle</keyword>
<dbReference type="SMART" id="SM01084">
    <property type="entry name" value="CKS"/>
    <property type="match status" value="1"/>
</dbReference>
<sequence length="241" mass="27146">MSKDIYYSDKYYDEKYEYRDVVLPKELVKPVPKAHLMSEAEWRSVGVQQVWLDSLYDSQTGPVHITISAAYTTTVNALSLISKILCSEFMAIIRYLKFNKLVYVVPCLYENQSHDSLSLSVSTDGGSHSSELSRWLLSDSSLAYKEFTFDSIYSISLLVRSELTAILSNKTSYHNLCRNGGQKELLQETSTLLSSLICLLAPLSVYEYRKLLLRFSLELSATVASGLQTSAYPGNINDVVN</sequence>
<accession>A0A1B0AEF3</accession>
<dbReference type="VEuPathDB" id="VectorBase:GPAI043111"/>
<dbReference type="SUPFAM" id="SSF55637">
    <property type="entry name" value="Cell cycle regulatory proteins"/>
    <property type="match status" value="1"/>
</dbReference>
<keyword evidence="2 4" id="KW-0132">Cell division</keyword>
<evidence type="ECO:0000313" key="5">
    <source>
        <dbReference type="EnsemblMetazoa" id="GPAI043111-PA"/>
    </source>
</evidence>
<name>A0A1B0AEF3_GLOPL</name>
<comment type="function">
    <text evidence="4">Binds to the catalytic subunit of the cyclin dependent kinases and is essential for their biological function.</text>
</comment>
<dbReference type="PANTHER" id="PTHR23415">
    <property type="entry name" value="CYCLIN-DEPENDENT KINASES REGULATORY SUBUNIT/60S RIBOSOME SUBUNIT BIOGENESIS PROTEIN NIP7"/>
    <property type="match status" value="1"/>
</dbReference>
<evidence type="ECO:0000256" key="4">
    <source>
        <dbReference type="RuleBase" id="RU311113"/>
    </source>
</evidence>
<dbReference type="InterPro" id="IPR000789">
    <property type="entry name" value="Cyclin-dep_kinase_reg-sub"/>
</dbReference>
<dbReference type="STRING" id="7398.A0A1B0AEF3"/>
<dbReference type="PRINTS" id="PR00296">
    <property type="entry name" value="CYCLINKINASE"/>
</dbReference>
<dbReference type="AlphaFoldDB" id="A0A1B0AEF3"/>
<reference evidence="5" key="2">
    <citation type="submission" date="2020-05" db="UniProtKB">
        <authorList>
            <consortium name="EnsemblMetazoa"/>
        </authorList>
    </citation>
    <scope>IDENTIFICATION</scope>
    <source>
        <strain evidence="5">IAEA</strain>
    </source>
</reference>
<evidence type="ECO:0000313" key="6">
    <source>
        <dbReference type="Proteomes" id="UP000092445"/>
    </source>
</evidence>
<dbReference type="EnsemblMetazoa" id="GPAI043111-RA">
    <property type="protein sequence ID" value="GPAI043111-PA"/>
    <property type="gene ID" value="GPAI043111"/>
</dbReference>
<evidence type="ECO:0000256" key="1">
    <source>
        <dbReference type="ARBA" id="ARBA00007782"/>
    </source>
</evidence>
<dbReference type="Pfam" id="PF01111">
    <property type="entry name" value="CKS"/>
    <property type="match status" value="1"/>
</dbReference>
<evidence type="ECO:0000256" key="3">
    <source>
        <dbReference type="ARBA" id="ARBA00023306"/>
    </source>
</evidence>
<evidence type="ECO:0000256" key="2">
    <source>
        <dbReference type="ARBA" id="ARBA00022618"/>
    </source>
</evidence>
<reference evidence="6" key="1">
    <citation type="submission" date="2014-03" db="EMBL/GenBank/DDBJ databases">
        <authorList>
            <person name="Aksoy S."/>
            <person name="Warren W."/>
            <person name="Wilson R.K."/>
        </authorList>
    </citation>
    <scope>NUCLEOTIDE SEQUENCE [LARGE SCALE GENOMIC DNA]</scope>
    <source>
        <strain evidence="6">IAEA</strain>
    </source>
</reference>
<proteinExistence type="inferred from homology"/>